<dbReference type="PROSITE" id="PS50198">
    <property type="entry name" value="PPIC_PPIASE_2"/>
    <property type="match status" value="1"/>
</dbReference>
<dbReference type="SUPFAM" id="SSF54534">
    <property type="entry name" value="FKBP-like"/>
    <property type="match status" value="1"/>
</dbReference>
<dbReference type="Pfam" id="PF00639">
    <property type="entry name" value="Rotamase"/>
    <property type="match status" value="1"/>
</dbReference>
<feature type="domain" description="PpiC" evidence="3">
    <location>
        <begin position="1"/>
        <end position="46"/>
    </location>
</feature>
<dbReference type="Gene3D" id="3.10.50.40">
    <property type="match status" value="1"/>
</dbReference>
<dbReference type="EMBL" id="KV784429">
    <property type="protein sequence ID" value="OEU06087.1"/>
    <property type="molecule type" value="Genomic_DNA"/>
</dbReference>
<reference evidence="4 5" key="1">
    <citation type="submission" date="2016-09" db="EMBL/GenBank/DDBJ databases">
        <title>Extensive genetic diversity and differential bi-allelic expression allows diatom success in the polar Southern Ocean.</title>
        <authorList>
            <consortium name="DOE Joint Genome Institute"/>
            <person name="Mock T."/>
            <person name="Otillar R.P."/>
            <person name="Strauss J."/>
            <person name="Dupont C."/>
            <person name="Frickenhaus S."/>
            <person name="Maumus F."/>
            <person name="Mcmullan M."/>
            <person name="Sanges R."/>
            <person name="Schmutz J."/>
            <person name="Toseland A."/>
            <person name="Valas R."/>
            <person name="Veluchamy A."/>
            <person name="Ward B.J."/>
            <person name="Allen A."/>
            <person name="Barry K."/>
            <person name="Falciatore A."/>
            <person name="Ferrante M."/>
            <person name="Fortunato A.E."/>
            <person name="Gloeckner G."/>
            <person name="Gruber A."/>
            <person name="Hipkin R."/>
            <person name="Janech M."/>
            <person name="Kroth P."/>
            <person name="Leese F."/>
            <person name="Lindquist E."/>
            <person name="Lyon B.R."/>
            <person name="Martin J."/>
            <person name="Mayer C."/>
            <person name="Parker M."/>
            <person name="Quesneville H."/>
            <person name="Raymond J."/>
            <person name="Uhlig C."/>
            <person name="Valentin K.U."/>
            <person name="Worden A.Z."/>
            <person name="Armbrust E.V."/>
            <person name="Bowler C."/>
            <person name="Green B."/>
            <person name="Moulton V."/>
            <person name="Van Oosterhout C."/>
            <person name="Grigoriev I."/>
        </authorList>
    </citation>
    <scope>NUCLEOTIDE SEQUENCE [LARGE SCALE GENOMIC DNA]</scope>
    <source>
        <strain evidence="4 5">CCMP1102</strain>
    </source>
</reference>
<dbReference type="PANTHER" id="PTHR43629">
    <property type="entry name" value="PEPTIDYL-PROLYL CIS-TRANS ISOMERASE"/>
    <property type="match status" value="1"/>
</dbReference>
<comment type="catalytic activity">
    <reaction evidence="2">
        <text>[protein]-peptidylproline (omega=180) = [protein]-peptidylproline (omega=0)</text>
        <dbReference type="Rhea" id="RHEA:16237"/>
        <dbReference type="Rhea" id="RHEA-COMP:10747"/>
        <dbReference type="Rhea" id="RHEA-COMP:10748"/>
        <dbReference type="ChEBI" id="CHEBI:83833"/>
        <dbReference type="ChEBI" id="CHEBI:83834"/>
        <dbReference type="EC" id="5.2.1.8"/>
    </reaction>
</comment>
<dbReference type="InterPro" id="IPR000297">
    <property type="entry name" value="PPIase_PpiC"/>
</dbReference>
<organism evidence="4 5">
    <name type="scientific">Fragilariopsis cylindrus CCMP1102</name>
    <dbReference type="NCBI Taxonomy" id="635003"/>
    <lineage>
        <taxon>Eukaryota</taxon>
        <taxon>Sar</taxon>
        <taxon>Stramenopiles</taxon>
        <taxon>Ochrophyta</taxon>
        <taxon>Bacillariophyta</taxon>
        <taxon>Bacillariophyceae</taxon>
        <taxon>Bacillariophycidae</taxon>
        <taxon>Bacillariales</taxon>
        <taxon>Bacillariaceae</taxon>
        <taxon>Fragilariopsis</taxon>
    </lineage>
</organism>
<keyword evidence="1 2" id="KW-0697">Rotamase</keyword>
<evidence type="ECO:0000256" key="2">
    <source>
        <dbReference type="RuleBase" id="RU363014"/>
    </source>
</evidence>
<protein>
    <recommendedName>
        <fullName evidence="2">Peptidyl-prolyl cis-trans isomerase</fullName>
        <ecNumber evidence="2">5.2.1.8</ecNumber>
    </recommendedName>
</protein>
<dbReference type="Proteomes" id="UP000095751">
    <property type="component" value="Unassembled WGS sequence"/>
</dbReference>
<keyword evidence="1 2" id="KW-0413">Isomerase</keyword>
<dbReference type="EC" id="5.2.1.8" evidence="2"/>
<dbReference type="GO" id="GO:0003755">
    <property type="term" value="F:peptidyl-prolyl cis-trans isomerase activity"/>
    <property type="evidence" value="ECO:0007669"/>
    <property type="project" value="UniProtKB-UniRule"/>
</dbReference>
<gene>
    <name evidence="4" type="ORF">FRACYDRAFT_202620</name>
</gene>
<feature type="non-terminal residue" evidence="4">
    <location>
        <position position="1"/>
    </location>
</feature>
<dbReference type="KEGG" id="fcy:FRACYDRAFT_202620"/>
<keyword evidence="5" id="KW-1185">Reference proteome</keyword>
<dbReference type="InParanoid" id="A0A1E7EJL6"/>
<dbReference type="InterPro" id="IPR052204">
    <property type="entry name" value="PpiC/parvulin_rotamase"/>
</dbReference>
<dbReference type="PANTHER" id="PTHR43629:SF2">
    <property type="entry name" value="RHODANESE-LIKE_PPIC DOMAIN-CONTAINING PROTEIN 12, CHLOROPLASTIC"/>
    <property type="match status" value="1"/>
</dbReference>
<evidence type="ECO:0000313" key="5">
    <source>
        <dbReference type="Proteomes" id="UP000095751"/>
    </source>
</evidence>
<evidence type="ECO:0000259" key="3">
    <source>
        <dbReference type="PROSITE" id="PS50198"/>
    </source>
</evidence>
<dbReference type="InterPro" id="IPR046357">
    <property type="entry name" value="PPIase_dom_sf"/>
</dbReference>
<name>A0A1E7EJL6_9STRA</name>
<evidence type="ECO:0000313" key="4">
    <source>
        <dbReference type="EMBL" id="OEU06087.1"/>
    </source>
</evidence>
<sequence>DGGSLGSFGPGRMVKEFDNVVFNDAIGVVHGPIKTQFGYHLIYIKSRSE</sequence>
<proteinExistence type="predicted"/>
<accession>A0A1E7EJL6</accession>
<evidence type="ECO:0000256" key="1">
    <source>
        <dbReference type="PROSITE-ProRule" id="PRU00278"/>
    </source>
</evidence>
<dbReference type="OrthoDB" id="1911748at2759"/>
<dbReference type="AlphaFoldDB" id="A0A1E7EJL6"/>